<keyword evidence="2" id="KW-1133">Transmembrane helix</keyword>
<dbReference type="EMBL" id="WTYY01000002">
    <property type="protein sequence ID" value="MXO87707.1"/>
    <property type="molecule type" value="Genomic_DNA"/>
</dbReference>
<dbReference type="RefSeq" id="WP_160589671.1">
    <property type="nucleotide sequence ID" value="NZ_BAAAFP010000002.1"/>
</dbReference>
<keyword evidence="2" id="KW-0812">Transmembrane</keyword>
<evidence type="ECO:0000256" key="2">
    <source>
        <dbReference type="SAM" id="Phobius"/>
    </source>
</evidence>
<gene>
    <name evidence="3" type="ORF">GRI32_03035</name>
</gene>
<accession>A0A844ZLH8</accession>
<evidence type="ECO:0000313" key="3">
    <source>
        <dbReference type="EMBL" id="MXO87707.1"/>
    </source>
</evidence>
<dbReference type="AlphaFoldDB" id="A0A844ZLH8"/>
<feature type="transmembrane region" description="Helical" evidence="2">
    <location>
        <begin position="7"/>
        <end position="24"/>
    </location>
</feature>
<proteinExistence type="predicted"/>
<keyword evidence="2" id="KW-0472">Membrane</keyword>
<reference evidence="3 4" key="1">
    <citation type="submission" date="2019-12" db="EMBL/GenBank/DDBJ databases">
        <title>Genomic-based taxomic classification of the family Erythrobacteraceae.</title>
        <authorList>
            <person name="Xu L."/>
        </authorList>
    </citation>
    <scope>NUCLEOTIDE SEQUENCE [LARGE SCALE GENOMIC DNA]</scope>
    <source>
        <strain evidence="3 4">JCM 16339</strain>
    </source>
</reference>
<evidence type="ECO:0000256" key="1">
    <source>
        <dbReference type="SAM" id="MobiDB-lite"/>
    </source>
</evidence>
<keyword evidence="4" id="KW-1185">Reference proteome</keyword>
<dbReference type="Proteomes" id="UP000435243">
    <property type="component" value="Unassembled WGS sequence"/>
</dbReference>
<name>A0A844ZLH8_9SPHN</name>
<feature type="transmembrane region" description="Helical" evidence="2">
    <location>
        <begin position="36"/>
        <end position="59"/>
    </location>
</feature>
<feature type="region of interest" description="Disordered" evidence="1">
    <location>
        <begin position="85"/>
        <end position="114"/>
    </location>
</feature>
<dbReference type="OrthoDB" id="7595841at2"/>
<evidence type="ECO:0000313" key="4">
    <source>
        <dbReference type="Proteomes" id="UP000435243"/>
    </source>
</evidence>
<organism evidence="3 4">
    <name type="scientific">Alteraurantiacibacter aestuarii</name>
    <dbReference type="NCBI Taxonomy" id="650004"/>
    <lineage>
        <taxon>Bacteria</taxon>
        <taxon>Pseudomonadati</taxon>
        <taxon>Pseudomonadota</taxon>
        <taxon>Alphaproteobacteria</taxon>
        <taxon>Sphingomonadales</taxon>
        <taxon>Erythrobacteraceae</taxon>
        <taxon>Alteraurantiacibacter</taxon>
    </lineage>
</organism>
<protein>
    <submittedName>
        <fullName evidence="3">LapA family protein</fullName>
    </submittedName>
</protein>
<sequence length="114" mass="12751">MQIVRTVIWVLLLVALMVFSYANWQPISVRIWDNLLIDTVLPAIVVVSFVIGFLPMWLYHRAGKWQLKRRIAALESAARTAAATPIVQPVVDEEPTPLSADSDTRDTTPGMPPI</sequence>
<comment type="caution">
    <text evidence="3">The sequence shown here is derived from an EMBL/GenBank/DDBJ whole genome shotgun (WGS) entry which is preliminary data.</text>
</comment>